<sequence>MNFDAIQRDMRGHLKKTGHPLSYGMAIEKQLIRFVLEQRELQLAVTIDDLCIRACDLVTPANPTFKASRCWATRFMNRHDLVLGAKTSMAQRLSRPGREDCFLPRFCPV</sequence>
<dbReference type="AlphaFoldDB" id="A0A9D4EVQ1"/>
<gene>
    <name evidence="3" type="ORF">DPMN_162962</name>
</gene>
<proteinExistence type="predicted"/>
<evidence type="ECO:0000313" key="3">
    <source>
        <dbReference type="EMBL" id="KAH3784890.1"/>
    </source>
</evidence>
<feature type="domain" description="HTH CENPB-type" evidence="2">
    <location>
        <begin position="15"/>
        <end position="85"/>
    </location>
</feature>
<reference evidence="3" key="1">
    <citation type="journal article" date="2019" name="bioRxiv">
        <title>The Genome of the Zebra Mussel, Dreissena polymorpha: A Resource for Invasive Species Research.</title>
        <authorList>
            <person name="McCartney M.A."/>
            <person name="Auch B."/>
            <person name="Kono T."/>
            <person name="Mallez S."/>
            <person name="Zhang Y."/>
            <person name="Obille A."/>
            <person name="Becker A."/>
            <person name="Abrahante J.E."/>
            <person name="Garbe J."/>
            <person name="Badalamenti J.P."/>
            <person name="Herman A."/>
            <person name="Mangelson H."/>
            <person name="Liachko I."/>
            <person name="Sullivan S."/>
            <person name="Sone E.D."/>
            <person name="Koren S."/>
            <person name="Silverstein K.A.T."/>
            <person name="Beckman K.B."/>
            <person name="Gohl D.M."/>
        </authorList>
    </citation>
    <scope>NUCLEOTIDE SEQUENCE</scope>
    <source>
        <strain evidence="3">Duluth1</strain>
        <tissue evidence="3">Whole animal</tissue>
    </source>
</reference>
<accession>A0A9D4EVQ1</accession>
<dbReference type="GO" id="GO:0003677">
    <property type="term" value="F:DNA binding"/>
    <property type="evidence" value="ECO:0007669"/>
    <property type="project" value="UniProtKB-KW"/>
</dbReference>
<dbReference type="SMART" id="SM00674">
    <property type="entry name" value="CENPB"/>
    <property type="match status" value="1"/>
</dbReference>
<dbReference type="Pfam" id="PF03221">
    <property type="entry name" value="HTH_Tnp_Tc5"/>
    <property type="match status" value="1"/>
</dbReference>
<dbReference type="SUPFAM" id="SSF46689">
    <property type="entry name" value="Homeodomain-like"/>
    <property type="match status" value="1"/>
</dbReference>
<keyword evidence="4" id="KW-1185">Reference proteome</keyword>
<reference evidence="3" key="2">
    <citation type="submission" date="2020-11" db="EMBL/GenBank/DDBJ databases">
        <authorList>
            <person name="McCartney M.A."/>
            <person name="Auch B."/>
            <person name="Kono T."/>
            <person name="Mallez S."/>
            <person name="Becker A."/>
            <person name="Gohl D.M."/>
            <person name="Silverstein K.A.T."/>
            <person name="Koren S."/>
            <person name="Bechman K.B."/>
            <person name="Herman A."/>
            <person name="Abrahante J.E."/>
            <person name="Garbe J."/>
        </authorList>
    </citation>
    <scope>NUCLEOTIDE SEQUENCE</scope>
    <source>
        <strain evidence="3">Duluth1</strain>
        <tissue evidence="3">Whole animal</tissue>
    </source>
</reference>
<evidence type="ECO:0000256" key="1">
    <source>
        <dbReference type="ARBA" id="ARBA00023125"/>
    </source>
</evidence>
<name>A0A9D4EVQ1_DREPO</name>
<organism evidence="3 4">
    <name type="scientific">Dreissena polymorpha</name>
    <name type="common">Zebra mussel</name>
    <name type="synonym">Mytilus polymorpha</name>
    <dbReference type="NCBI Taxonomy" id="45954"/>
    <lineage>
        <taxon>Eukaryota</taxon>
        <taxon>Metazoa</taxon>
        <taxon>Spiralia</taxon>
        <taxon>Lophotrochozoa</taxon>
        <taxon>Mollusca</taxon>
        <taxon>Bivalvia</taxon>
        <taxon>Autobranchia</taxon>
        <taxon>Heteroconchia</taxon>
        <taxon>Euheterodonta</taxon>
        <taxon>Imparidentia</taxon>
        <taxon>Neoheterodontei</taxon>
        <taxon>Myida</taxon>
        <taxon>Dreissenoidea</taxon>
        <taxon>Dreissenidae</taxon>
        <taxon>Dreissena</taxon>
    </lineage>
</organism>
<keyword evidence="1" id="KW-0238">DNA-binding</keyword>
<dbReference type="Gene3D" id="1.10.10.60">
    <property type="entry name" value="Homeodomain-like"/>
    <property type="match status" value="1"/>
</dbReference>
<evidence type="ECO:0000313" key="4">
    <source>
        <dbReference type="Proteomes" id="UP000828390"/>
    </source>
</evidence>
<comment type="caution">
    <text evidence="3">The sequence shown here is derived from an EMBL/GenBank/DDBJ whole genome shotgun (WGS) entry which is preliminary data.</text>
</comment>
<dbReference type="PROSITE" id="PS51253">
    <property type="entry name" value="HTH_CENPB"/>
    <property type="match status" value="1"/>
</dbReference>
<dbReference type="InterPro" id="IPR006600">
    <property type="entry name" value="HTH_CenpB_DNA-bd_dom"/>
</dbReference>
<dbReference type="InterPro" id="IPR009057">
    <property type="entry name" value="Homeodomain-like_sf"/>
</dbReference>
<dbReference type="EMBL" id="JAIWYP010000008">
    <property type="protein sequence ID" value="KAH3784890.1"/>
    <property type="molecule type" value="Genomic_DNA"/>
</dbReference>
<dbReference type="Proteomes" id="UP000828390">
    <property type="component" value="Unassembled WGS sequence"/>
</dbReference>
<evidence type="ECO:0000259" key="2">
    <source>
        <dbReference type="PROSITE" id="PS51253"/>
    </source>
</evidence>
<protein>
    <recommendedName>
        <fullName evidence="2">HTH CENPB-type domain-containing protein</fullName>
    </recommendedName>
</protein>